<dbReference type="RefSeq" id="WP_093374117.1">
    <property type="nucleotide sequence ID" value="NZ_BNAN01000001.1"/>
</dbReference>
<dbReference type="NCBIfam" id="TIGR03544">
    <property type="entry name" value="DivI1A_domain"/>
    <property type="match status" value="2"/>
</dbReference>
<dbReference type="AlphaFoldDB" id="A0A1I2CB57"/>
<organism evidence="1 2">
    <name type="scientific">Flavimobilis marinus</name>
    <dbReference type="NCBI Taxonomy" id="285351"/>
    <lineage>
        <taxon>Bacteria</taxon>
        <taxon>Bacillati</taxon>
        <taxon>Actinomycetota</taxon>
        <taxon>Actinomycetes</taxon>
        <taxon>Micrococcales</taxon>
        <taxon>Jonesiaceae</taxon>
        <taxon>Flavimobilis</taxon>
    </lineage>
</organism>
<name>A0A1I2CB57_9MICO</name>
<protein>
    <submittedName>
        <fullName evidence="1">DivIVA domain-containing protein</fullName>
    </submittedName>
</protein>
<proteinExistence type="predicted"/>
<dbReference type="Proteomes" id="UP000198520">
    <property type="component" value="Unassembled WGS sequence"/>
</dbReference>
<dbReference type="Gene3D" id="6.10.250.660">
    <property type="match status" value="1"/>
</dbReference>
<sequence>MIITSAALRATRFHVTRFREGYDISEVDAFLGRLAATLDALETGRSERAPVTTDELLHVRFASARMSAGYDVVEVDDLLDMGLEALRQHAGVATEAESVEAVVWAPAPAAVTSSAGAAPAAPSAPGAPAAMACSAVARELSLAQATSYGENRDVLMVVGPDGTRWTASSVSRTDAGIVLTVG</sequence>
<gene>
    <name evidence="1" type="ORF">SAMN04488035_0043</name>
</gene>
<dbReference type="STRING" id="285351.SAMN04488035_0043"/>
<evidence type="ECO:0000313" key="1">
    <source>
        <dbReference type="EMBL" id="SFE65494.1"/>
    </source>
</evidence>
<accession>A0A1I2CB57</accession>
<dbReference type="OrthoDB" id="9815492at2"/>
<reference evidence="2" key="1">
    <citation type="submission" date="2016-10" db="EMBL/GenBank/DDBJ databases">
        <authorList>
            <person name="Varghese N."/>
            <person name="Submissions S."/>
        </authorList>
    </citation>
    <scope>NUCLEOTIDE SEQUENCE [LARGE SCALE GENOMIC DNA]</scope>
    <source>
        <strain evidence="2">DSM 19083</strain>
    </source>
</reference>
<dbReference type="InterPro" id="IPR019933">
    <property type="entry name" value="DivIVA_domain"/>
</dbReference>
<evidence type="ECO:0000313" key="2">
    <source>
        <dbReference type="Proteomes" id="UP000198520"/>
    </source>
</evidence>
<dbReference type="EMBL" id="FONZ01000001">
    <property type="protein sequence ID" value="SFE65494.1"/>
    <property type="molecule type" value="Genomic_DNA"/>
</dbReference>
<keyword evidence="2" id="KW-1185">Reference proteome</keyword>